<organism evidence="2 3">
    <name type="scientific">Citrus x changshan-huyou</name>
    <dbReference type="NCBI Taxonomy" id="2935761"/>
    <lineage>
        <taxon>Eukaryota</taxon>
        <taxon>Viridiplantae</taxon>
        <taxon>Streptophyta</taxon>
        <taxon>Embryophyta</taxon>
        <taxon>Tracheophyta</taxon>
        <taxon>Spermatophyta</taxon>
        <taxon>Magnoliopsida</taxon>
        <taxon>eudicotyledons</taxon>
        <taxon>Gunneridae</taxon>
        <taxon>Pentapetalae</taxon>
        <taxon>rosids</taxon>
        <taxon>malvids</taxon>
        <taxon>Sapindales</taxon>
        <taxon>Rutaceae</taxon>
        <taxon>Aurantioideae</taxon>
        <taxon>Citrus</taxon>
    </lineage>
</organism>
<dbReference type="Proteomes" id="UP001428341">
    <property type="component" value="Unassembled WGS sequence"/>
</dbReference>
<sequence>MYLRCMRSKRREPNLGNIIVSPIYGWVIYLVAQEPGDADMSDEQMHPWSLKIPIKDHFRAMGDPGYYLLLKLVEKQVDDDEYQLWFRIGNEMVSFSLREWCLVTDRVLCARPFERRITKEIMHVVNDLDYFNNFSWGTYTWKILYKQMTKSLIGKVDKYKKEHIKDHIREKYNFSGFVYGVQAWIFELVGTIAAKYCIQTKLKYSHILKWSLSSTLQYPDVAKIFNALMTKTKQVLNRTKTESKKAYYQDLEHILLNLKKNKIIVQYSQQVVEHELNINESMPDDQPDDDQPNNNNFTANDTIGGVQPDNDPPNGYNFTANDPTRGGTLSDDGALDYEVSPDFGVSEDPIITPCEFASVDKEKSRQTIGLQT</sequence>
<feature type="region of interest" description="Disordered" evidence="1">
    <location>
        <begin position="280"/>
        <end position="331"/>
    </location>
</feature>
<accession>A0AAP0LV16</accession>
<feature type="compositionally biased region" description="Acidic residues" evidence="1">
    <location>
        <begin position="282"/>
        <end position="291"/>
    </location>
</feature>
<comment type="caution">
    <text evidence="2">The sequence shown here is derived from an EMBL/GenBank/DDBJ whole genome shotgun (WGS) entry which is preliminary data.</text>
</comment>
<proteinExistence type="predicted"/>
<reference evidence="2 3" key="1">
    <citation type="submission" date="2024-05" db="EMBL/GenBank/DDBJ databases">
        <title>Haplotype-resolved chromosome-level genome assembly of Huyou (Citrus changshanensis).</title>
        <authorList>
            <person name="Miao C."/>
            <person name="Chen W."/>
            <person name="Wu Y."/>
            <person name="Wang L."/>
            <person name="Zhao S."/>
            <person name="Grierson D."/>
            <person name="Xu C."/>
            <person name="Chen K."/>
        </authorList>
    </citation>
    <scope>NUCLEOTIDE SEQUENCE [LARGE SCALE GENOMIC DNA]</scope>
    <source>
        <strain evidence="2">01-14</strain>
        <tissue evidence="2">Leaf</tissue>
    </source>
</reference>
<dbReference type="EMBL" id="JBCGBO010000007">
    <property type="protein sequence ID" value="KAK9187396.1"/>
    <property type="molecule type" value="Genomic_DNA"/>
</dbReference>
<dbReference type="PANTHER" id="PTHR48449:SF1">
    <property type="entry name" value="DUF1985 DOMAIN-CONTAINING PROTEIN"/>
    <property type="match status" value="1"/>
</dbReference>
<evidence type="ECO:0000313" key="2">
    <source>
        <dbReference type="EMBL" id="KAK9187396.1"/>
    </source>
</evidence>
<evidence type="ECO:0000313" key="3">
    <source>
        <dbReference type="Proteomes" id="UP001428341"/>
    </source>
</evidence>
<keyword evidence="3" id="KW-1185">Reference proteome</keyword>
<dbReference type="PANTHER" id="PTHR48449">
    <property type="entry name" value="DUF1985 DOMAIN-CONTAINING PROTEIN"/>
    <property type="match status" value="1"/>
</dbReference>
<protein>
    <recommendedName>
        <fullName evidence="4">DUF1985 domain-containing protein</fullName>
    </recommendedName>
</protein>
<dbReference type="AlphaFoldDB" id="A0AAP0LV16"/>
<name>A0AAP0LV16_9ROSI</name>
<gene>
    <name evidence="2" type="ORF">WN944_018790</name>
</gene>
<evidence type="ECO:0000256" key="1">
    <source>
        <dbReference type="SAM" id="MobiDB-lite"/>
    </source>
</evidence>
<evidence type="ECO:0008006" key="4">
    <source>
        <dbReference type="Google" id="ProtNLM"/>
    </source>
</evidence>